<evidence type="ECO:0000256" key="2">
    <source>
        <dbReference type="ARBA" id="ARBA00004401"/>
    </source>
</evidence>
<evidence type="ECO:0000256" key="4">
    <source>
        <dbReference type="ARBA" id="ARBA00013208"/>
    </source>
</evidence>
<evidence type="ECO:0000313" key="15">
    <source>
        <dbReference type="Proteomes" id="UP000051888"/>
    </source>
</evidence>
<name>A0A0Q3WW51_9BACI</name>
<dbReference type="Pfam" id="PF10502">
    <property type="entry name" value="Peptidase_S26"/>
    <property type="match status" value="1"/>
</dbReference>
<keyword evidence="10 12" id="KW-0472">Membrane</keyword>
<proteinExistence type="inferred from homology"/>
<evidence type="ECO:0000256" key="9">
    <source>
        <dbReference type="ARBA" id="ARBA00022989"/>
    </source>
</evidence>
<sequence>MEKNTKKEVYSWIKSILFAAIIVFVCRYFIFVPSVVVGQSMMPNLQDGNRIIVSKLSKIERFDEIVFHAPDADEDYVKRVIGLPGDKVEMKNDELYINGKKYDEPYLKQYKSALPPMQKLTGDFSLQDPPTNAKVVPKGYLFVLGDNRKISKDSRIFGFVPMKSVVGKVKIRFWPLNEINVFK</sequence>
<gene>
    <name evidence="14" type="ORF">AN964_07090</name>
</gene>
<comment type="caution">
    <text evidence="14">The sequence shown here is derived from an EMBL/GenBank/DDBJ whole genome shotgun (WGS) entry which is preliminary data.</text>
</comment>
<dbReference type="STRING" id="157838.AN964_07090"/>
<evidence type="ECO:0000256" key="3">
    <source>
        <dbReference type="ARBA" id="ARBA00009370"/>
    </source>
</evidence>
<dbReference type="PANTHER" id="PTHR43390">
    <property type="entry name" value="SIGNAL PEPTIDASE I"/>
    <property type="match status" value="1"/>
</dbReference>
<dbReference type="PANTHER" id="PTHR43390:SF8">
    <property type="entry name" value="SIGNAL PEPTIDASE I"/>
    <property type="match status" value="1"/>
</dbReference>
<dbReference type="GO" id="GO:0004252">
    <property type="term" value="F:serine-type endopeptidase activity"/>
    <property type="evidence" value="ECO:0007669"/>
    <property type="project" value="InterPro"/>
</dbReference>
<feature type="domain" description="Peptidase S26" evidence="13">
    <location>
        <begin position="11"/>
        <end position="174"/>
    </location>
</feature>
<protein>
    <recommendedName>
        <fullName evidence="4 12">Signal peptidase I</fullName>
        <ecNumber evidence="4 12">3.4.21.89</ecNumber>
    </recommendedName>
</protein>
<dbReference type="InterPro" id="IPR019758">
    <property type="entry name" value="Pept_S26A_signal_pept_1_CS"/>
</dbReference>
<reference evidence="14 15" key="1">
    <citation type="submission" date="2015-09" db="EMBL/GenBank/DDBJ databases">
        <title>Genome sequencing project for genomic taxonomy and phylogenomics of Bacillus-like bacteria.</title>
        <authorList>
            <person name="Liu B."/>
            <person name="Wang J."/>
            <person name="Zhu Y."/>
            <person name="Liu G."/>
            <person name="Chen Q."/>
            <person name="Chen Z."/>
            <person name="Lan J."/>
            <person name="Che J."/>
            <person name="Ge C."/>
            <person name="Shi H."/>
            <person name="Pan Z."/>
            <person name="Liu X."/>
        </authorList>
    </citation>
    <scope>NUCLEOTIDE SEQUENCE [LARGE SCALE GENOMIC DNA]</scope>
    <source>
        <strain evidence="14 15">LMG 18435</strain>
    </source>
</reference>
<evidence type="ECO:0000256" key="11">
    <source>
        <dbReference type="PIRSR" id="PIRSR600223-1"/>
    </source>
</evidence>
<evidence type="ECO:0000313" key="14">
    <source>
        <dbReference type="EMBL" id="KQL53277.1"/>
    </source>
</evidence>
<evidence type="ECO:0000256" key="7">
    <source>
        <dbReference type="ARBA" id="ARBA00022692"/>
    </source>
</evidence>
<accession>A0A0Q3WW51</accession>
<dbReference type="InterPro" id="IPR019533">
    <property type="entry name" value="Peptidase_S26"/>
</dbReference>
<dbReference type="InterPro" id="IPR019757">
    <property type="entry name" value="Pept_S26A_signal_pept_1_Lys-AS"/>
</dbReference>
<dbReference type="RefSeq" id="WP_055739006.1">
    <property type="nucleotide sequence ID" value="NZ_JAAIWL010000054.1"/>
</dbReference>
<keyword evidence="7 12" id="KW-0812">Transmembrane</keyword>
<dbReference type="PATRIC" id="fig|157838.3.peg.1560"/>
<comment type="similarity">
    <text evidence="3 12">Belongs to the peptidase S26 family.</text>
</comment>
<dbReference type="GO" id="GO:0005886">
    <property type="term" value="C:plasma membrane"/>
    <property type="evidence" value="ECO:0007669"/>
    <property type="project" value="UniProtKB-SubCell"/>
</dbReference>
<comment type="catalytic activity">
    <reaction evidence="1 12">
        <text>Cleavage of hydrophobic, N-terminal signal or leader sequences from secreted and periplasmic proteins.</text>
        <dbReference type="EC" id="3.4.21.89"/>
    </reaction>
</comment>
<feature type="active site" evidence="11">
    <location>
        <position position="78"/>
    </location>
</feature>
<dbReference type="Proteomes" id="UP000051888">
    <property type="component" value="Unassembled WGS sequence"/>
</dbReference>
<keyword evidence="15" id="KW-1185">Reference proteome</keyword>
<keyword evidence="8 12" id="KW-0378">Hydrolase</keyword>
<evidence type="ECO:0000256" key="8">
    <source>
        <dbReference type="ARBA" id="ARBA00022801"/>
    </source>
</evidence>
<dbReference type="GO" id="GO:0009003">
    <property type="term" value="F:signal peptidase activity"/>
    <property type="evidence" value="ECO:0007669"/>
    <property type="project" value="UniProtKB-EC"/>
</dbReference>
<dbReference type="Gene3D" id="2.10.109.10">
    <property type="entry name" value="Umud Fragment, subunit A"/>
    <property type="match status" value="1"/>
</dbReference>
<evidence type="ECO:0000256" key="1">
    <source>
        <dbReference type="ARBA" id="ARBA00000677"/>
    </source>
</evidence>
<dbReference type="FunFam" id="2.10.109.10:FF:000008">
    <property type="entry name" value="Signal peptidase I"/>
    <property type="match status" value="1"/>
</dbReference>
<keyword evidence="6 12" id="KW-0645">Protease</keyword>
<keyword evidence="5" id="KW-1003">Cell membrane</keyword>
<keyword evidence="9 12" id="KW-1133">Transmembrane helix</keyword>
<dbReference type="GO" id="GO:0006465">
    <property type="term" value="P:signal peptide processing"/>
    <property type="evidence" value="ECO:0007669"/>
    <property type="project" value="InterPro"/>
</dbReference>
<organism evidence="14 15">
    <name type="scientific">Heyndrickxia shackletonii</name>
    <dbReference type="NCBI Taxonomy" id="157838"/>
    <lineage>
        <taxon>Bacteria</taxon>
        <taxon>Bacillati</taxon>
        <taxon>Bacillota</taxon>
        <taxon>Bacilli</taxon>
        <taxon>Bacillales</taxon>
        <taxon>Bacillaceae</taxon>
        <taxon>Heyndrickxia</taxon>
    </lineage>
</organism>
<dbReference type="NCBIfam" id="TIGR02227">
    <property type="entry name" value="sigpep_I_bact"/>
    <property type="match status" value="1"/>
</dbReference>
<dbReference type="EC" id="3.4.21.89" evidence="4 12"/>
<evidence type="ECO:0000256" key="5">
    <source>
        <dbReference type="ARBA" id="ARBA00022475"/>
    </source>
</evidence>
<dbReference type="PRINTS" id="PR00727">
    <property type="entry name" value="LEADERPTASE"/>
</dbReference>
<feature type="transmembrane region" description="Helical" evidence="12">
    <location>
        <begin position="12"/>
        <end position="31"/>
    </location>
</feature>
<dbReference type="AlphaFoldDB" id="A0A0Q3WW51"/>
<dbReference type="PROSITE" id="PS00760">
    <property type="entry name" value="SPASE_I_2"/>
    <property type="match status" value="1"/>
</dbReference>
<dbReference type="SUPFAM" id="SSF51306">
    <property type="entry name" value="LexA/Signal peptidase"/>
    <property type="match status" value="1"/>
</dbReference>
<dbReference type="InterPro" id="IPR036286">
    <property type="entry name" value="LexA/Signal_pep-like_sf"/>
</dbReference>
<dbReference type="CDD" id="cd06530">
    <property type="entry name" value="S26_SPase_I"/>
    <property type="match status" value="1"/>
</dbReference>
<comment type="subcellular location">
    <subcellularLocation>
        <location evidence="2">Cell membrane</location>
        <topology evidence="2">Single-pass type II membrane protein</topology>
    </subcellularLocation>
    <subcellularLocation>
        <location evidence="12">Membrane</location>
        <topology evidence="12">Single-pass type II membrane protein</topology>
    </subcellularLocation>
</comment>
<evidence type="ECO:0000256" key="12">
    <source>
        <dbReference type="RuleBase" id="RU362042"/>
    </source>
</evidence>
<evidence type="ECO:0000256" key="10">
    <source>
        <dbReference type="ARBA" id="ARBA00023136"/>
    </source>
</evidence>
<dbReference type="OrthoDB" id="9802919at2"/>
<evidence type="ECO:0000259" key="13">
    <source>
        <dbReference type="Pfam" id="PF10502"/>
    </source>
</evidence>
<feature type="active site" evidence="11">
    <location>
        <position position="40"/>
    </location>
</feature>
<dbReference type="InterPro" id="IPR000223">
    <property type="entry name" value="Pept_S26A_signal_pept_1"/>
</dbReference>
<evidence type="ECO:0000256" key="6">
    <source>
        <dbReference type="ARBA" id="ARBA00022670"/>
    </source>
</evidence>
<dbReference type="PROSITE" id="PS00761">
    <property type="entry name" value="SPASE_I_3"/>
    <property type="match status" value="1"/>
</dbReference>
<dbReference type="EMBL" id="LJJC01000004">
    <property type="protein sequence ID" value="KQL53277.1"/>
    <property type="molecule type" value="Genomic_DNA"/>
</dbReference>